<name>A0A8X6NXT6_NEPPI</name>
<dbReference type="AlphaFoldDB" id="A0A8X6NXT6"/>
<keyword evidence="2" id="KW-1185">Reference proteome</keyword>
<proteinExistence type="predicted"/>
<gene>
    <name evidence="1" type="ORF">NPIL_90961</name>
</gene>
<organism evidence="1 2">
    <name type="scientific">Nephila pilipes</name>
    <name type="common">Giant wood spider</name>
    <name type="synonym">Nephila maculata</name>
    <dbReference type="NCBI Taxonomy" id="299642"/>
    <lineage>
        <taxon>Eukaryota</taxon>
        <taxon>Metazoa</taxon>
        <taxon>Ecdysozoa</taxon>
        <taxon>Arthropoda</taxon>
        <taxon>Chelicerata</taxon>
        <taxon>Arachnida</taxon>
        <taxon>Araneae</taxon>
        <taxon>Araneomorphae</taxon>
        <taxon>Entelegynae</taxon>
        <taxon>Araneoidea</taxon>
        <taxon>Nephilidae</taxon>
        <taxon>Nephila</taxon>
    </lineage>
</organism>
<dbReference type="Proteomes" id="UP000887013">
    <property type="component" value="Unassembled WGS sequence"/>
</dbReference>
<evidence type="ECO:0000313" key="1">
    <source>
        <dbReference type="EMBL" id="GFT39082.1"/>
    </source>
</evidence>
<dbReference type="EMBL" id="BMAW01109585">
    <property type="protein sequence ID" value="GFT39082.1"/>
    <property type="molecule type" value="Genomic_DNA"/>
</dbReference>
<evidence type="ECO:0000313" key="2">
    <source>
        <dbReference type="Proteomes" id="UP000887013"/>
    </source>
</evidence>
<sequence>MERNADTCSGTQAQKGPSPLHRTVALILNHWLPLSNRGLPLDCEGNPLQVIYGQFRDFCHCRWSLLTAKLGLEKKERNLSHRLWWALAARDCLTIEVFNGLPKSFGQVIFWRWLKDQGPFVAYCPTGIESDPLLVCMVVPLKPSTSAREVLIHFACQPCFF</sequence>
<comment type="caution">
    <text evidence="1">The sequence shown here is derived from an EMBL/GenBank/DDBJ whole genome shotgun (WGS) entry which is preliminary data.</text>
</comment>
<accession>A0A8X6NXT6</accession>
<protein>
    <submittedName>
        <fullName evidence="1">Uncharacterized protein</fullName>
    </submittedName>
</protein>
<reference evidence="1" key="1">
    <citation type="submission" date="2020-08" db="EMBL/GenBank/DDBJ databases">
        <title>Multicomponent nature underlies the extraordinary mechanical properties of spider dragline silk.</title>
        <authorList>
            <person name="Kono N."/>
            <person name="Nakamura H."/>
            <person name="Mori M."/>
            <person name="Yoshida Y."/>
            <person name="Ohtoshi R."/>
            <person name="Malay A.D."/>
            <person name="Moran D.A.P."/>
            <person name="Tomita M."/>
            <person name="Numata K."/>
            <person name="Arakawa K."/>
        </authorList>
    </citation>
    <scope>NUCLEOTIDE SEQUENCE</scope>
</reference>